<dbReference type="SUPFAM" id="SSF55856">
    <property type="entry name" value="Cytochrome b5-like heme/steroid binding domain"/>
    <property type="match status" value="2"/>
</dbReference>
<comment type="similarity">
    <text evidence="4">Belongs to the cytochrome b5 family.</text>
</comment>
<feature type="region of interest" description="Disordered" evidence="5">
    <location>
        <begin position="1207"/>
        <end position="1261"/>
    </location>
</feature>
<reference evidence="7" key="1">
    <citation type="journal article" date="2021" name="Nat. Commun.">
        <title>Genetic determinants of endophytism in the Arabidopsis root mycobiome.</title>
        <authorList>
            <person name="Mesny F."/>
            <person name="Miyauchi S."/>
            <person name="Thiergart T."/>
            <person name="Pickel B."/>
            <person name="Atanasova L."/>
            <person name="Karlsson M."/>
            <person name="Huettel B."/>
            <person name="Barry K.W."/>
            <person name="Haridas S."/>
            <person name="Chen C."/>
            <person name="Bauer D."/>
            <person name="Andreopoulos W."/>
            <person name="Pangilinan J."/>
            <person name="LaButti K."/>
            <person name="Riley R."/>
            <person name="Lipzen A."/>
            <person name="Clum A."/>
            <person name="Drula E."/>
            <person name="Henrissat B."/>
            <person name="Kohler A."/>
            <person name="Grigoriev I.V."/>
            <person name="Martin F.M."/>
            <person name="Hacquard S."/>
        </authorList>
    </citation>
    <scope>NUCLEOTIDE SEQUENCE</scope>
    <source>
        <strain evidence="7">MPI-CAGE-AT-0016</strain>
    </source>
</reference>
<evidence type="ECO:0000256" key="5">
    <source>
        <dbReference type="SAM" id="MobiDB-lite"/>
    </source>
</evidence>
<dbReference type="InterPro" id="IPR050668">
    <property type="entry name" value="Cytochrome_b5"/>
</dbReference>
<keyword evidence="3" id="KW-0408">Iron</keyword>
<dbReference type="Pfam" id="PF00173">
    <property type="entry name" value="Cyt-b5"/>
    <property type="match status" value="1"/>
</dbReference>
<dbReference type="PROSITE" id="PS00191">
    <property type="entry name" value="CYTOCHROME_B5_1"/>
    <property type="match status" value="1"/>
</dbReference>
<proteinExistence type="inferred from homology"/>
<evidence type="ECO:0000313" key="8">
    <source>
        <dbReference type="Proteomes" id="UP000813385"/>
    </source>
</evidence>
<dbReference type="Gene3D" id="3.10.120.10">
    <property type="entry name" value="Cytochrome b5-like heme/steroid binding domain"/>
    <property type="match status" value="1"/>
</dbReference>
<dbReference type="GO" id="GO:0016020">
    <property type="term" value="C:membrane"/>
    <property type="evidence" value="ECO:0007669"/>
    <property type="project" value="TreeGrafter"/>
</dbReference>
<evidence type="ECO:0000256" key="4">
    <source>
        <dbReference type="ARBA" id="ARBA00038168"/>
    </source>
</evidence>
<comment type="caution">
    <text evidence="7">The sequence shown here is derived from an EMBL/GenBank/DDBJ whole genome shotgun (WGS) entry which is preliminary data.</text>
</comment>
<dbReference type="PROSITE" id="PS50255">
    <property type="entry name" value="CYTOCHROME_B5_2"/>
    <property type="match status" value="1"/>
</dbReference>
<evidence type="ECO:0000256" key="2">
    <source>
        <dbReference type="ARBA" id="ARBA00022723"/>
    </source>
</evidence>
<gene>
    <name evidence="7" type="ORF">B0T11DRAFT_326881</name>
</gene>
<dbReference type="InterPro" id="IPR018506">
    <property type="entry name" value="Cyt_B5_heme-BS"/>
</dbReference>
<dbReference type="GO" id="GO:0046872">
    <property type="term" value="F:metal ion binding"/>
    <property type="evidence" value="ECO:0007669"/>
    <property type="project" value="UniProtKB-KW"/>
</dbReference>
<dbReference type="SMART" id="SM01117">
    <property type="entry name" value="Cyt-b5"/>
    <property type="match status" value="3"/>
</dbReference>
<organism evidence="7 8">
    <name type="scientific">Plectosphaerella cucumerina</name>
    <dbReference type="NCBI Taxonomy" id="40658"/>
    <lineage>
        <taxon>Eukaryota</taxon>
        <taxon>Fungi</taxon>
        <taxon>Dikarya</taxon>
        <taxon>Ascomycota</taxon>
        <taxon>Pezizomycotina</taxon>
        <taxon>Sordariomycetes</taxon>
        <taxon>Hypocreomycetidae</taxon>
        <taxon>Glomerellales</taxon>
        <taxon>Plectosphaerellaceae</taxon>
        <taxon>Plectosphaerella</taxon>
    </lineage>
</organism>
<dbReference type="InterPro" id="IPR036400">
    <property type="entry name" value="Cyt_B5-like_heme/steroid_sf"/>
</dbReference>
<evidence type="ECO:0000313" key="7">
    <source>
        <dbReference type="EMBL" id="KAH7368729.1"/>
    </source>
</evidence>
<keyword evidence="2" id="KW-0479">Metal-binding</keyword>
<feature type="region of interest" description="Disordered" evidence="5">
    <location>
        <begin position="1"/>
        <end position="21"/>
    </location>
</feature>
<dbReference type="InterPro" id="IPR001199">
    <property type="entry name" value="Cyt_B5-like_heme/steroid-bd"/>
</dbReference>
<feature type="domain" description="Cytochrome b5 heme-binding" evidence="6">
    <location>
        <begin position="928"/>
        <end position="1008"/>
    </location>
</feature>
<dbReference type="Proteomes" id="UP000813385">
    <property type="component" value="Unassembled WGS sequence"/>
</dbReference>
<keyword evidence="8" id="KW-1185">Reference proteome</keyword>
<feature type="compositionally biased region" description="Basic and acidic residues" evidence="5">
    <location>
        <begin position="1243"/>
        <end position="1261"/>
    </location>
</feature>
<accession>A0A8K0X7L0</accession>
<evidence type="ECO:0000259" key="6">
    <source>
        <dbReference type="PROSITE" id="PS50255"/>
    </source>
</evidence>
<protein>
    <recommendedName>
        <fullName evidence="6">Cytochrome b5 heme-binding domain-containing protein</fullName>
    </recommendedName>
</protein>
<evidence type="ECO:0000256" key="1">
    <source>
        <dbReference type="ARBA" id="ARBA00022617"/>
    </source>
</evidence>
<sequence>MADEKAWPWPPGIGPNAPRLDSVSYAPIDPVPPGTSIPRPSDVDLDHLFLDETRQQQYLGGLRSWEMAALHLPADGSPDEGRIWNTKPFLEPDESKWFSVFTRSHWLNVNEKVLSKYPELRECGFNDEDTWSVDDRRIWAELSKVIELANALLNVAAEGEWLQNTLLLSKTFKIVGKDKNGCFLTNVPRLPSGQRLTADAVRKWIEDKDFHKRVAWALSAVPAECVGARPLGMTTTLFGHSSIFIKMNVGPLVYILDLNTPPSQAATARMAMAVTMIHELACGHSFIHWTFGADWIWNLKGARDSPERSNIGTYWASTAAPWPSYISWQTASVRYPCKIPKGDVLVYPVYPIPNGWMRAIQHKDFWAGDVKKYGPKALEFPRVLRGEYVAHRRPFLYYFCRPVQFNRAAIQYQPQSMRGHFRRLISGIEARRDQWRQMRPWQHDARLRWSATPWSHVQPRGALQELVDVHFAMPRTPIKEHRIVNILTSMGPQNQDAMSVFVKKIDKDSREAEVLLYKMHTDTYQRCVKSWFYVGISNLVWGCLPERKAEHFPAVQLAPARLYKPSAAWESDPGRPYKWEAKFYGEMVLPTRAGLTSEAFFLKVRHFAQVTPLICRSVALATGLATMNRFYSCAWCPTVGLKAAVNAEYGKLMARLRVLHTSPSIGSWLDFEFVLPPYVEAIDEQGQPYNIATYTKWAADLLKIGPPSTSLAEEDPVEMSTGLPTTYDGFGTAPSQAMRVVSQAEPDYLTISELYDLRRRRKCAEFVLVRSGLDLEAYDQDILRQELGCSQAELQQIVERSPYGWCLNEETADRFRARQAEEKTSFDRAVPMAKVVQWVRPEEVAVMDGKNGRRTWIMVGDQVYDVSELSLYPADDKLEKALLSNPGGNPMMMVCLGGYEPGEVVKKLREYRVAMIMPPGFSVAQSRLRLFTSEELAWHEFRETGMYLQIYDDVYDVSTAYLDMHPGGIDILSAYAGRDATKAFEKYHAENGKELLEGIQALKIGRMIKTYQPDAELAAGEIRIRDRVFVGDEASAAVKDLKGNPTEEFEAALKRMADGGADEPIVTLWNKRQDLVVGRVTTPPEALSTITRRQMQVFNGEAQDSCFEHAAFMAVDDVVYDISTLLQFGHPTILGVLRQYAGKVCIDKKVGEIMRTRYAFRAVARLSAHEVKNGVDWDPRRLRHDIEDADLKRLAAKYVPWESEEQSRKRKYNEKTKQEEEEEEFTIPPQTVSKMPLPAPAADGERPAKRRDGGVGDGSKWLDWKTEGLVEELQEKFASGQIFAEWQAREVERFETEAKDMEGYWEKVAEERVGA</sequence>
<dbReference type="PANTHER" id="PTHR19359">
    <property type="entry name" value="CYTOCHROME B5"/>
    <property type="match status" value="1"/>
</dbReference>
<dbReference type="GO" id="GO:0020037">
    <property type="term" value="F:heme binding"/>
    <property type="evidence" value="ECO:0007669"/>
    <property type="project" value="InterPro"/>
</dbReference>
<dbReference type="OrthoDB" id="10254945at2759"/>
<keyword evidence="1" id="KW-0349">Heme</keyword>
<evidence type="ECO:0000256" key="3">
    <source>
        <dbReference type="ARBA" id="ARBA00023004"/>
    </source>
</evidence>
<dbReference type="EMBL" id="JAGPXD010000002">
    <property type="protein sequence ID" value="KAH7368729.1"/>
    <property type="molecule type" value="Genomic_DNA"/>
</dbReference>
<name>A0A8K0X7L0_9PEZI</name>